<dbReference type="SUPFAM" id="SSF53098">
    <property type="entry name" value="Ribonuclease H-like"/>
    <property type="match status" value="1"/>
</dbReference>
<reference evidence="4" key="1">
    <citation type="journal article" date="2019" name="Sci. Rep.">
        <title>Draft genome of Tanacetum cinerariifolium, the natural source of mosquito coil.</title>
        <authorList>
            <person name="Yamashiro T."/>
            <person name="Shiraishi A."/>
            <person name="Satake H."/>
            <person name="Nakayama K."/>
        </authorList>
    </citation>
    <scope>NUCLEOTIDE SEQUENCE</scope>
</reference>
<feature type="region of interest" description="Disordered" evidence="2">
    <location>
        <begin position="862"/>
        <end position="889"/>
    </location>
</feature>
<dbReference type="InterPro" id="IPR036875">
    <property type="entry name" value="Znf_CCHC_sf"/>
</dbReference>
<dbReference type="GO" id="GO:0003676">
    <property type="term" value="F:nucleic acid binding"/>
    <property type="evidence" value="ECO:0007669"/>
    <property type="project" value="InterPro"/>
</dbReference>
<dbReference type="SUPFAM" id="SSF57756">
    <property type="entry name" value="Retrovirus zinc finger-like domains"/>
    <property type="match status" value="1"/>
</dbReference>
<evidence type="ECO:0000256" key="1">
    <source>
        <dbReference type="PROSITE-ProRule" id="PRU00047"/>
    </source>
</evidence>
<dbReference type="PANTHER" id="PTHR42648">
    <property type="entry name" value="TRANSPOSASE, PUTATIVE-RELATED"/>
    <property type="match status" value="1"/>
</dbReference>
<dbReference type="GO" id="GO:0008270">
    <property type="term" value="F:zinc ion binding"/>
    <property type="evidence" value="ECO:0007669"/>
    <property type="project" value="UniProtKB-KW"/>
</dbReference>
<organism evidence="4">
    <name type="scientific">Tanacetum cinerariifolium</name>
    <name type="common">Dalmatian daisy</name>
    <name type="synonym">Chrysanthemum cinerariifolium</name>
    <dbReference type="NCBI Taxonomy" id="118510"/>
    <lineage>
        <taxon>Eukaryota</taxon>
        <taxon>Viridiplantae</taxon>
        <taxon>Streptophyta</taxon>
        <taxon>Embryophyta</taxon>
        <taxon>Tracheophyta</taxon>
        <taxon>Spermatophyta</taxon>
        <taxon>Magnoliopsida</taxon>
        <taxon>eudicotyledons</taxon>
        <taxon>Gunneridae</taxon>
        <taxon>Pentapetalae</taxon>
        <taxon>asterids</taxon>
        <taxon>campanulids</taxon>
        <taxon>Asterales</taxon>
        <taxon>Asteraceae</taxon>
        <taxon>Asteroideae</taxon>
        <taxon>Anthemideae</taxon>
        <taxon>Anthemidinae</taxon>
        <taxon>Tanacetum</taxon>
    </lineage>
</organism>
<evidence type="ECO:0000256" key="2">
    <source>
        <dbReference type="SAM" id="MobiDB-lite"/>
    </source>
</evidence>
<dbReference type="PROSITE" id="PS50158">
    <property type="entry name" value="ZF_CCHC"/>
    <property type="match status" value="1"/>
</dbReference>
<feature type="domain" description="CCHC-type" evidence="3">
    <location>
        <begin position="369"/>
        <end position="383"/>
    </location>
</feature>
<keyword evidence="1" id="KW-0479">Metal-binding</keyword>
<dbReference type="Gene3D" id="3.30.420.10">
    <property type="entry name" value="Ribonuclease H-like superfamily/Ribonuclease H"/>
    <property type="match status" value="1"/>
</dbReference>
<feature type="region of interest" description="Disordered" evidence="2">
    <location>
        <begin position="442"/>
        <end position="461"/>
    </location>
</feature>
<keyword evidence="1" id="KW-0863">Zinc-finger</keyword>
<name>A0A6L2LAX3_TANCI</name>
<dbReference type="InterPro" id="IPR039537">
    <property type="entry name" value="Retrotran_Ty1/copia-like"/>
</dbReference>
<evidence type="ECO:0000313" key="4">
    <source>
        <dbReference type="EMBL" id="GEU58037.1"/>
    </source>
</evidence>
<dbReference type="PANTHER" id="PTHR42648:SF32">
    <property type="entry name" value="RIBONUCLEASE H-LIKE DOMAIN, GAG-PRE-INTEGRASE DOMAIN PROTEIN-RELATED"/>
    <property type="match status" value="1"/>
</dbReference>
<sequence>MDLYMQKRENERMILESGKHSPLIWPTIEENESKFVTDVKLAKDLHTTKFDQLHAYLEKHELYAIEVRLMRERSQDPLALVACPQPQSVPQIEYTVSTFNQRTHFAEFLQIDSGITVPMFRQRDDPIDVINKMMSVLSTVVTSHFPSANNQTVSKAKEEKGCYVVQGKVLLVEAQGNGKVLNEEELPFLANPGIAEGPVTQSIITHNAAYQADDLDAYDSVCDEISTAKAVQTVQDTNSSTQQDALILSVFEQLSNQVTNCNKVNNNNLIANKSLSAELEKHKERVKLLEERQNMDLNTCEKLIIDDIIQEKNAQDDLEQIDPDDLEEMDLKWEMAMLTIRTKRFIKRTGRNLDTNGQKIGFDRSKVECFNCHKNRHFARECRAPKNQEYKGREYGRKTVLVGNLTENDLIAQDGIGGYDWSYQAEEEHPINFALMALTSSGSSSNSDSENQENVRSRSDKGFHAVLPPYTRNYIPPKPDLMFIDEQVKSKSIDVVSTISSSDIKTVESKVESVDVKNKGVCSTYACDKKEVRPVWNNTRRVNHKNFANKITHPHPKRRFVPKAILTKSSKLKTTGTPVKTVRPVNISDSKPIVNYSRPKSNAFKSGYSQAIRPFNKYSAYKKNIFNREVNVVKALACWVWKAKHSSASNTYKKYSYIDAQGRSKYKEYKEKGVIDSGCSRHMTGNKCYLTEYKDYDVDLFPLEMVKVEYLEKFCDMKGIKKEFSVARTPQQNGVAERKNTTLIEAARTILVDSKIVEETLNIRFIKNAHNVKGNGPDWLFDIDFLTISMNKVPVVAGFQINGIARTKDNIVVGQAEKKKDPEQENILIPICITDPLISQDNGGQDDQVTRSELEGLLQQQRQTEHINSPNTVNTVSLPDSTAGPSFVNVASPSPINAAGTRANTNAFEEHPFE</sequence>
<accession>A0A6L2LAX3</accession>
<keyword evidence="1" id="KW-0862">Zinc</keyword>
<dbReference type="InterPro" id="IPR001878">
    <property type="entry name" value="Znf_CCHC"/>
</dbReference>
<evidence type="ECO:0000259" key="3">
    <source>
        <dbReference type="PROSITE" id="PS50158"/>
    </source>
</evidence>
<comment type="caution">
    <text evidence="4">The sequence shown here is derived from an EMBL/GenBank/DDBJ whole genome shotgun (WGS) entry which is preliminary data.</text>
</comment>
<dbReference type="InterPro" id="IPR036397">
    <property type="entry name" value="RNaseH_sf"/>
</dbReference>
<protein>
    <recommendedName>
        <fullName evidence="3">CCHC-type domain-containing protein</fullName>
    </recommendedName>
</protein>
<gene>
    <name evidence="4" type="ORF">Tci_030015</name>
</gene>
<dbReference type="AlphaFoldDB" id="A0A6L2LAX3"/>
<dbReference type="EMBL" id="BKCJ010003933">
    <property type="protein sequence ID" value="GEU58037.1"/>
    <property type="molecule type" value="Genomic_DNA"/>
</dbReference>
<dbReference type="InterPro" id="IPR012337">
    <property type="entry name" value="RNaseH-like_sf"/>
</dbReference>
<proteinExistence type="predicted"/>